<dbReference type="GO" id="GO:0016491">
    <property type="term" value="F:oxidoreductase activity"/>
    <property type="evidence" value="ECO:0007669"/>
    <property type="project" value="InterPro"/>
</dbReference>
<keyword evidence="7" id="KW-0325">Glycoprotein</keyword>
<dbReference type="Pfam" id="PF08031">
    <property type="entry name" value="BBE"/>
    <property type="match status" value="1"/>
</dbReference>
<comment type="cofactor">
    <cofactor evidence="1">
        <name>FAD</name>
        <dbReference type="ChEBI" id="CHEBI:57692"/>
    </cofactor>
</comment>
<dbReference type="InterPro" id="IPR006094">
    <property type="entry name" value="Oxid_FAD_bind_N"/>
</dbReference>
<dbReference type="PANTHER" id="PTHR32448">
    <property type="entry name" value="OS08G0158400 PROTEIN"/>
    <property type="match status" value="1"/>
</dbReference>
<dbReference type="InterPro" id="IPR012951">
    <property type="entry name" value="BBE"/>
</dbReference>
<evidence type="ECO:0000256" key="4">
    <source>
        <dbReference type="ARBA" id="ARBA00022729"/>
    </source>
</evidence>
<dbReference type="InterPro" id="IPR016166">
    <property type="entry name" value="FAD-bd_PCMH"/>
</dbReference>
<evidence type="ECO:0000256" key="3">
    <source>
        <dbReference type="ARBA" id="ARBA00022630"/>
    </source>
</evidence>
<evidence type="ECO:0000313" key="9">
    <source>
        <dbReference type="EMBL" id="CAI9277263.1"/>
    </source>
</evidence>
<dbReference type="Gene3D" id="3.40.462.20">
    <property type="match status" value="1"/>
</dbReference>
<dbReference type="Gene3D" id="3.30.43.10">
    <property type="entry name" value="Uridine Diphospho-n-acetylenolpyruvylglucosamine Reductase, domain 2"/>
    <property type="match status" value="1"/>
</dbReference>
<evidence type="ECO:0000313" key="10">
    <source>
        <dbReference type="Proteomes" id="UP001177003"/>
    </source>
</evidence>
<keyword evidence="6" id="KW-1015">Disulfide bond</keyword>
<proteinExistence type="inferred from homology"/>
<keyword evidence="10" id="KW-1185">Reference proteome</keyword>
<evidence type="ECO:0000256" key="7">
    <source>
        <dbReference type="ARBA" id="ARBA00023180"/>
    </source>
</evidence>
<evidence type="ECO:0000256" key="1">
    <source>
        <dbReference type="ARBA" id="ARBA00001974"/>
    </source>
</evidence>
<keyword evidence="3" id="KW-0285">Flavoprotein</keyword>
<protein>
    <recommendedName>
        <fullName evidence="8">FAD-binding PCMH-type domain-containing protein</fullName>
    </recommendedName>
</protein>
<reference evidence="9" key="1">
    <citation type="submission" date="2023-04" db="EMBL/GenBank/DDBJ databases">
        <authorList>
            <person name="Vijverberg K."/>
            <person name="Xiong W."/>
            <person name="Schranz E."/>
        </authorList>
    </citation>
    <scope>NUCLEOTIDE SEQUENCE</scope>
</reference>
<evidence type="ECO:0000259" key="8">
    <source>
        <dbReference type="PROSITE" id="PS51387"/>
    </source>
</evidence>
<dbReference type="FunFam" id="3.30.43.10:FF:000004">
    <property type="entry name" value="Berberine bridge enzyme-like 15"/>
    <property type="match status" value="1"/>
</dbReference>
<accession>A0AA35YNS6</accession>
<dbReference type="PROSITE" id="PS51387">
    <property type="entry name" value="FAD_PCMH"/>
    <property type="match status" value="1"/>
</dbReference>
<evidence type="ECO:0000256" key="6">
    <source>
        <dbReference type="ARBA" id="ARBA00023157"/>
    </source>
</evidence>
<dbReference type="EMBL" id="OX465079">
    <property type="protein sequence ID" value="CAI9277263.1"/>
    <property type="molecule type" value="Genomic_DNA"/>
</dbReference>
<dbReference type="InterPro" id="IPR016167">
    <property type="entry name" value="FAD-bd_PCMH_sub1"/>
</dbReference>
<name>A0AA35YNS6_LACSI</name>
<dbReference type="GO" id="GO:0071949">
    <property type="term" value="F:FAD binding"/>
    <property type="evidence" value="ECO:0007669"/>
    <property type="project" value="InterPro"/>
</dbReference>
<keyword evidence="4" id="KW-0732">Signal</keyword>
<dbReference type="Proteomes" id="UP001177003">
    <property type="component" value="Chromosome 3"/>
</dbReference>
<evidence type="ECO:0000256" key="2">
    <source>
        <dbReference type="ARBA" id="ARBA00005466"/>
    </source>
</evidence>
<comment type="similarity">
    <text evidence="2">Belongs to the oxygen-dependent FAD-linked oxidoreductase family.</text>
</comment>
<dbReference type="Pfam" id="PF01565">
    <property type="entry name" value="FAD_binding_4"/>
    <property type="match status" value="1"/>
</dbReference>
<organism evidence="9 10">
    <name type="scientific">Lactuca saligna</name>
    <name type="common">Willowleaf lettuce</name>
    <dbReference type="NCBI Taxonomy" id="75948"/>
    <lineage>
        <taxon>Eukaryota</taxon>
        <taxon>Viridiplantae</taxon>
        <taxon>Streptophyta</taxon>
        <taxon>Embryophyta</taxon>
        <taxon>Tracheophyta</taxon>
        <taxon>Spermatophyta</taxon>
        <taxon>Magnoliopsida</taxon>
        <taxon>eudicotyledons</taxon>
        <taxon>Gunneridae</taxon>
        <taxon>Pentapetalae</taxon>
        <taxon>asterids</taxon>
        <taxon>campanulids</taxon>
        <taxon>Asterales</taxon>
        <taxon>Asteraceae</taxon>
        <taxon>Cichorioideae</taxon>
        <taxon>Cichorieae</taxon>
        <taxon>Lactucinae</taxon>
        <taxon>Lactuca</taxon>
    </lineage>
</organism>
<dbReference type="SUPFAM" id="SSF56176">
    <property type="entry name" value="FAD-binding/transporter-associated domain-like"/>
    <property type="match status" value="1"/>
</dbReference>
<feature type="domain" description="FAD-binding PCMH-type" evidence="8">
    <location>
        <begin position="135"/>
        <end position="309"/>
    </location>
</feature>
<dbReference type="Gene3D" id="3.30.465.10">
    <property type="match status" value="1"/>
</dbReference>
<sequence>MIRILFKIKPLFWHEVEAAFRNPQSQTFIPNFSFLWATISQRILSAYIYMYSHIPFPTRKQMKLKTPYFFLILFFLVVSADEVVSTNTNGDFLECIIHNSDNSTSISQVIYTPNNSSYTSVLQFSMNNLRFRSPSTPKPLFIITPVDESQIQTVVHCSKNHGIEIRTRSGGHDFEGLSYVSQLPFVILDLINLRSITIDTQSATAWVQAGATLGELYYAIAQKSRNLGFPGGVWYALGLGGHVSGGGYGAMRRKHGLAADNVIDAQFIDVNGRILNRKTMGEDLFWAIRGGGGSSFGIILSWKIKLVPVPETVTISTIAKTLEQNLTKIIHKWQYVAPKIHRDLDIRVLMFSVIDPITGNRTIRATFETLFLGGIDRLLRLMELEFPELGLKREDCTEMSWIESVVIGSSFTNGEPPEILLNRTAMPKNSYKGKSDFATHPISIEGLEGLWEFYNDKIEAGMALLVLTPYGGKMDEIPESATPFPHRLGSLYMIEYLVVWDGNETSPHISWIRSLYNYMGSYVSDSPRAAYLNYNDLDLGVGASYADASSSWGPKYFKSNFNRLVKVKTLVDPSNFFKHEQSIPTSFQS</sequence>
<dbReference type="AlphaFoldDB" id="A0AA35YNS6"/>
<keyword evidence="5" id="KW-0274">FAD</keyword>
<gene>
    <name evidence="9" type="ORF">LSALG_LOCUS17197</name>
</gene>
<dbReference type="InterPro" id="IPR016169">
    <property type="entry name" value="FAD-bd_PCMH_sub2"/>
</dbReference>
<dbReference type="InterPro" id="IPR036318">
    <property type="entry name" value="FAD-bd_PCMH-like_sf"/>
</dbReference>
<evidence type="ECO:0000256" key="5">
    <source>
        <dbReference type="ARBA" id="ARBA00022827"/>
    </source>
</evidence>